<comment type="caution">
    <text evidence="2">The sequence shown here is derived from an EMBL/GenBank/DDBJ whole genome shotgun (WGS) entry which is preliminary data.</text>
</comment>
<protein>
    <recommendedName>
        <fullName evidence="4">DUF2256 domain-containing protein</fullName>
    </recommendedName>
</protein>
<dbReference type="PANTHER" id="PTHR37463">
    <property type="entry name" value="GSL3115 PROTEIN"/>
    <property type="match status" value="1"/>
</dbReference>
<dbReference type="InterPro" id="IPR017136">
    <property type="entry name" value="UCP037205"/>
</dbReference>
<organism evidence="2 3">
    <name type="scientific">Tetraparma gracilis</name>
    <dbReference type="NCBI Taxonomy" id="2962635"/>
    <lineage>
        <taxon>Eukaryota</taxon>
        <taxon>Sar</taxon>
        <taxon>Stramenopiles</taxon>
        <taxon>Ochrophyta</taxon>
        <taxon>Bolidophyceae</taxon>
        <taxon>Parmales</taxon>
        <taxon>Triparmaceae</taxon>
        <taxon>Tetraparma</taxon>
    </lineage>
</organism>
<evidence type="ECO:0008006" key="4">
    <source>
        <dbReference type="Google" id="ProtNLM"/>
    </source>
</evidence>
<reference evidence="2 3" key="1">
    <citation type="journal article" date="2023" name="Commun. Biol.">
        <title>Genome analysis of Parmales, the sister group of diatoms, reveals the evolutionary specialization of diatoms from phago-mixotrophs to photoautotrophs.</title>
        <authorList>
            <person name="Ban H."/>
            <person name="Sato S."/>
            <person name="Yoshikawa S."/>
            <person name="Yamada K."/>
            <person name="Nakamura Y."/>
            <person name="Ichinomiya M."/>
            <person name="Sato N."/>
            <person name="Blanc-Mathieu R."/>
            <person name="Endo H."/>
            <person name="Kuwata A."/>
            <person name="Ogata H."/>
        </authorList>
    </citation>
    <scope>NUCLEOTIDE SEQUENCE [LARGE SCALE GENOMIC DNA]</scope>
</reference>
<feature type="region of interest" description="Disordered" evidence="1">
    <location>
        <begin position="49"/>
        <end position="84"/>
    </location>
</feature>
<accession>A0ABQ6M4R2</accession>
<dbReference type="Pfam" id="PF10013">
    <property type="entry name" value="DUF2256"/>
    <property type="match status" value="1"/>
</dbReference>
<sequence>MPRGVEKANLPTKVCAVCERPFTWRKKWERCWDEVTTCSKSCNAQRRREKQGGTAGIAAKGGEVSSQERKAARRAKRDGTADPALFQKPCDLCTEPQDVLIRCAIDSTGAFRMVCGRCWKGVSGGVTDGDAMHPHYRYGGLWRNRYSQAPADPDLPAAAA</sequence>
<name>A0ABQ6M4R2_9STRA</name>
<evidence type="ECO:0000313" key="2">
    <source>
        <dbReference type="EMBL" id="GMI19391.1"/>
    </source>
</evidence>
<dbReference type="Proteomes" id="UP001165060">
    <property type="component" value="Unassembled WGS sequence"/>
</dbReference>
<evidence type="ECO:0000313" key="3">
    <source>
        <dbReference type="Proteomes" id="UP001165060"/>
    </source>
</evidence>
<keyword evidence="3" id="KW-1185">Reference proteome</keyword>
<gene>
    <name evidence="2" type="ORF">TeGR_g8824</name>
</gene>
<evidence type="ECO:0000256" key="1">
    <source>
        <dbReference type="SAM" id="MobiDB-lite"/>
    </source>
</evidence>
<dbReference type="PANTHER" id="PTHR37463:SF5">
    <property type="entry name" value="DUF2256 DOMAIN-CONTAINING PROTEIN"/>
    <property type="match status" value="1"/>
</dbReference>
<proteinExistence type="predicted"/>
<dbReference type="EMBL" id="BRYB01003717">
    <property type="protein sequence ID" value="GMI19391.1"/>
    <property type="molecule type" value="Genomic_DNA"/>
</dbReference>